<evidence type="ECO:0000256" key="2">
    <source>
        <dbReference type="SAM" id="Phobius"/>
    </source>
</evidence>
<dbReference type="EMBL" id="DWZH01000087">
    <property type="protein sequence ID" value="HJB11020.1"/>
    <property type="molecule type" value="Genomic_DNA"/>
</dbReference>
<feature type="transmembrane region" description="Helical" evidence="2">
    <location>
        <begin position="183"/>
        <end position="207"/>
    </location>
</feature>
<feature type="compositionally biased region" description="Gly residues" evidence="1">
    <location>
        <begin position="83"/>
        <end position="98"/>
    </location>
</feature>
<feature type="compositionally biased region" description="Low complexity" evidence="1">
    <location>
        <begin position="46"/>
        <end position="57"/>
    </location>
</feature>
<accession>A0A9D2LEW9</accession>
<keyword evidence="2" id="KW-0472">Membrane</keyword>
<organism evidence="3 4">
    <name type="scientific">Candidatus Brachybacterium merdavium</name>
    <dbReference type="NCBI Taxonomy" id="2838513"/>
    <lineage>
        <taxon>Bacteria</taxon>
        <taxon>Bacillati</taxon>
        <taxon>Actinomycetota</taxon>
        <taxon>Actinomycetes</taxon>
        <taxon>Micrococcales</taxon>
        <taxon>Dermabacteraceae</taxon>
        <taxon>Brachybacterium</taxon>
    </lineage>
</organism>
<protein>
    <submittedName>
        <fullName evidence="3">Uncharacterized protein</fullName>
    </submittedName>
</protein>
<reference evidence="3" key="2">
    <citation type="submission" date="2021-04" db="EMBL/GenBank/DDBJ databases">
        <authorList>
            <person name="Gilroy R."/>
        </authorList>
    </citation>
    <scope>NUCLEOTIDE SEQUENCE</scope>
    <source>
        <strain evidence="3">ChiHjej13B12-24818</strain>
    </source>
</reference>
<evidence type="ECO:0000256" key="1">
    <source>
        <dbReference type="SAM" id="MobiDB-lite"/>
    </source>
</evidence>
<comment type="caution">
    <text evidence="3">The sequence shown here is derived from an EMBL/GenBank/DDBJ whole genome shotgun (WGS) entry which is preliminary data.</text>
</comment>
<sequence length="241" mass="24502">MSDSESTPRRGRRARALTPEESAALESRTASMVTGETSPIPGVRGPVAAPEADAPVPKLRKFGRRARIIELTDPLDEHTAGRGATGQPGAGADPGAGGQSVAATAGSAAGADAPAGADGPGQVGTASSTSEPRFAGRTATIDRDRDGVELGELSVAEAPDPRPAPRFDGKVLHRPERSGGRSLLWVVWALIAVALIVLIVLMVTGVLGQDSAAAAFTSLDLAAPDLPDLLSDRPVLKEAAT</sequence>
<dbReference type="Proteomes" id="UP000823823">
    <property type="component" value="Unassembled WGS sequence"/>
</dbReference>
<feature type="compositionally biased region" description="Polar residues" evidence="1">
    <location>
        <begin position="28"/>
        <end position="37"/>
    </location>
</feature>
<dbReference type="AlphaFoldDB" id="A0A9D2LEW9"/>
<reference evidence="3" key="1">
    <citation type="journal article" date="2021" name="PeerJ">
        <title>Extensive microbial diversity within the chicken gut microbiome revealed by metagenomics and culture.</title>
        <authorList>
            <person name="Gilroy R."/>
            <person name="Ravi A."/>
            <person name="Getino M."/>
            <person name="Pursley I."/>
            <person name="Horton D.L."/>
            <person name="Alikhan N.F."/>
            <person name="Baker D."/>
            <person name="Gharbi K."/>
            <person name="Hall N."/>
            <person name="Watson M."/>
            <person name="Adriaenssens E.M."/>
            <person name="Foster-Nyarko E."/>
            <person name="Jarju S."/>
            <person name="Secka A."/>
            <person name="Antonio M."/>
            <person name="Oren A."/>
            <person name="Chaudhuri R.R."/>
            <person name="La Ragione R."/>
            <person name="Hildebrand F."/>
            <person name="Pallen M.J."/>
        </authorList>
    </citation>
    <scope>NUCLEOTIDE SEQUENCE</scope>
    <source>
        <strain evidence="3">ChiHjej13B12-24818</strain>
    </source>
</reference>
<evidence type="ECO:0000313" key="4">
    <source>
        <dbReference type="Proteomes" id="UP000823823"/>
    </source>
</evidence>
<keyword evidence="2" id="KW-1133">Transmembrane helix</keyword>
<keyword evidence="2" id="KW-0812">Transmembrane</keyword>
<feature type="compositionally biased region" description="Low complexity" evidence="1">
    <location>
        <begin position="99"/>
        <end position="117"/>
    </location>
</feature>
<feature type="compositionally biased region" description="Basic and acidic residues" evidence="1">
    <location>
        <begin position="67"/>
        <end position="80"/>
    </location>
</feature>
<proteinExistence type="predicted"/>
<gene>
    <name evidence="3" type="ORF">H9786_10920</name>
</gene>
<feature type="region of interest" description="Disordered" evidence="1">
    <location>
        <begin position="1"/>
        <end position="147"/>
    </location>
</feature>
<name>A0A9D2LEW9_9MICO</name>
<evidence type="ECO:0000313" key="3">
    <source>
        <dbReference type="EMBL" id="HJB11020.1"/>
    </source>
</evidence>